<dbReference type="EMBL" id="BBJU01000041">
    <property type="protein sequence ID" value="GAK73462.1"/>
    <property type="molecule type" value="Genomic_DNA"/>
</dbReference>
<dbReference type="PROSITE" id="PS00723">
    <property type="entry name" value="POLYPRENYL_SYNTHASE_1"/>
    <property type="match status" value="1"/>
</dbReference>
<comment type="cofactor">
    <cofactor evidence="1">
        <name>Mg(2+)</name>
        <dbReference type="ChEBI" id="CHEBI:18420"/>
    </cofactor>
</comment>
<keyword evidence="5" id="KW-0460">Magnesium</keyword>
<dbReference type="Gene3D" id="1.10.600.10">
    <property type="entry name" value="Farnesyl Diphosphate Synthase"/>
    <property type="match status" value="1"/>
</dbReference>
<evidence type="ECO:0000256" key="2">
    <source>
        <dbReference type="ARBA" id="ARBA00006706"/>
    </source>
</evidence>
<dbReference type="CDD" id="cd00685">
    <property type="entry name" value="Trans_IPPS_HT"/>
    <property type="match status" value="1"/>
</dbReference>
<dbReference type="eggNOG" id="COG0142">
    <property type="taxonomic scope" value="Bacteria"/>
</dbReference>
<evidence type="ECO:0000256" key="4">
    <source>
        <dbReference type="ARBA" id="ARBA00022723"/>
    </source>
</evidence>
<comment type="catalytic activity">
    <reaction evidence="6">
        <text>5 isopentenyl diphosphate + (2E,6E)-farnesyl diphosphate = all-trans-octaprenyl diphosphate + 5 diphosphate</text>
        <dbReference type="Rhea" id="RHEA:27798"/>
        <dbReference type="ChEBI" id="CHEBI:33019"/>
        <dbReference type="ChEBI" id="CHEBI:57711"/>
        <dbReference type="ChEBI" id="CHEBI:128769"/>
        <dbReference type="ChEBI" id="CHEBI:175763"/>
        <dbReference type="EC" id="2.5.1.90"/>
    </reaction>
</comment>
<sequence>MPLSPPLSIVGPNIEQESGPLGVVIPLEESKNKLASVTPLVDLTRPDMERVNQLILSKAGSDVQMIPEVANHLISSGGKRLRPMLTLASAAMFDYKGDHHIKLATSVEFMHTATLLHDDVVDESDLRRGKSTARTIWGNQASVLVGDFLLGQAFRMMVDVGSLDALDVLSTAASVIAEGEVLQLSVAKNMETTEDDYLQVIRAKTAALFAAAAEVGPIVAKTDKATRSALKSYGMNLGLAFQLVDDVLDYGGKSADLGKNTGDDFREGKITLPVILSYRRGTVEEREFWKRAIEQGESTDANLETALGLIKKYNGLADTITRANHYGTIARDALAPLPKSPWKNALMEVIDFCIERVN</sequence>
<dbReference type="Pfam" id="PF00348">
    <property type="entry name" value="polyprenyl_synt"/>
    <property type="match status" value="1"/>
</dbReference>
<evidence type="ECO:0000256" key="9">
    <source>
        <dbReference type="ARBA" id="ARBA00072473"/>
    </source>
</evidence>
<dbReference type="EC" id="2.5.1.90" evidence="8"/>
<dbReference type="PANTHER" id="PTHR12001:SF69">
    <property type="entry name" value="ALL TRANS-POLYPRENYL-DIPHOSPHATE SYNTHASE PDSS1"/>
    <property type="match status" value="1"/>
</dbReference>
<organism evidence="13 14">
    <name type="scientific">Agrobacterium rubi TR3 = NBRC 13261</name>
    <dbReference type="NCBI Taxonomy" id="1368415"/>
    <lineage>
        <taxon>Bacteria</taxon>
        <taxon>Pseudomonadati</taxon>
        <taxon>Pseudomonadota</taxon>
        <taxon>Alphaproteobacteria</taxon>
        <taxon>Hyphomicrobiales</taxon>
        <taxon>Rhizobiaceae</taxon>
        <taxon>Rhizobium/Agrobacterium group</taxon>
        <taxon>Agrobacterium</taxon>
    </lineage>
</organism>
<dbReference type="SUPFAM" id="SSF48576">
    <property type="entry name" value="Terpenoid synthases"/>
    <property type="match status" value="1"/>
</dbReference>
<comment type="similarity">
    <text evidence="2 12">Belongs to the FPP/GGPP synthase family.</text>
</comment>
<keyword evidence="4" id="KW-0479">Metal-binding</keyword>
<dbReference type="GO" id="GO:0046872">
    <property type="term" value="F:metal ion binding"/>
    <property type="evidence" value="ECO:0007669"/>
    <property type="project" value="UniProtKB-KW"/>
</dbReference>
<dbReference type="PANTHER" id="PTHR12001">
    <property type="entry name" value="GERANYLGERANYL PYROPHOSPHATE SYNTHASE"/>
    <property type="match status" value="1"/>
</dbReference>
<dbReference type="SFLD" id="SFLDS00005">
    <property type="entry name" value="Isoprenoid_Synthase_Type_I"/>
    <property type="match status" value="1"/>
</dbReference>
<evidence type="ECO:0000256" key="7">
    <source>
        <dbReference type="ARBA" id="ARBA00055029"/>
    </source>
</evidence>
<gene>
    <name evidence="13" type="primary">ispB</name>
    <name evidence="13" type="ORF">RRU01S_41_00120</name>
</gene>
<keyword evidence="3 12" id="KW-0808">Transferase</keyword>
<evidence type="ECO:0000256" key="10">
    <source>
        <dbReference type="ARBA" id="ARBA00079637"/>
    </source>
</evidence>
<dbReference type="InterPro" id="IPR008949">
    <property type="entry name" value="Isoprenoid_synthase_dom_sf"/>
</dbReference>
<proteinExistence type="inferred from homology"/>
<dbReference type="InterPro" id="IPR000092">
    <property type="entry name" value="Polyprenyl_synt"/>
</dbReference>
<dbReference type="InterPro" id="IPR033749">
    <property type="entry name" value="Polyprenyl_synt_CS"/>
</dbReference>
<dbReference type="GO" id="GO:0008299">
    <property type="term" value="P:isoprenoid biosynthetic process"/>
    <property type="evidence" value="ECO:0007669"/>
    <property type="project" value="InterPro"/>
</dbReference>
<evidence type="ECO:0000256" key="6">
    <source>
        <dbReference type="ARBA" id="ARBA00051506"/>
    </source>
</evidence>
<dbReference type="AlphaFoldDB" id="A0A081D3G6"/>
<dbReference type="Proteomes" id="UP000028701">
    <property type="component" value="Unassembled WGS sequence"/>
</dbReference>
<dbReference type="FunFam" id="1.10.600.10:FF:000002">
    <property type="entry name" value="Octaprenyl diphosphate synthase"/>
    <property type="match status" value="1"/>
</dbReference>
<evidence type="ECO:0000256" key="12">
    <source>
        <dbReference type="RuleBase" id="RU004466"/>
    </source>
</evidence>
<dbReference type="GO" id="GO:0106350">
    <property type="term" value="F:all-trans-octaprenyl-diphosphate synthase activity"/>
    <property type="evidence" value="ECO:0007669"/>
    <property type="project" value="UniProtKB-EC"/>
</dbReference>
<comment type="caution">
    <text evidence="13">The sequence shown here is derived from an EMBL/GenBank/DDBJ whole genome shotgun (WGS) entry which is preliminary data.</text>
</comment>
<name>A0A081D3G6_9HYPH</name>
<reference evidence="13 14" key="1">
    <citation type="submission" date="2014-08" db="EMBL/GenBank/DDBJ databases">
        <title>Whole genome shotgun sequence of Rhizobium rubi NBRC 13261.</title>
        <authorList>
            <person name="Katano-Makiyama Y."/>
            <person name="Hosoyama A."/>
            <person name="Hashimoto M."/>
            <person name="Hosoyama Y."/>
            <person name="Noguchi M."/>
            <person name="Tsuchikane K."/>
            <person name="Uohara A."/>
            <person name="Ohji S."/>
            <person name="Ichikawa N."/>
            <person name="Kimura A."/>
            <person name="Yamazoe A."/>
            <person name="Fujita N."/>
        </authorList>
    </citation>
    <scope>NUCLEOTIDE SEQUENCE [LARGE SCALE GENOMIC DNA]</scope>
    <source>
        <strain evidence="13 14">NBRC 13261</strain>
    </source>
</reference>
<evidence type="ECO:0000313" key="14">
    <source>
        <dbReference type="Proteomes" id="UP000028701"/>
    </source>
</evidence>
<accession>A0A081D3G6</accession>
<evidence type="ECO:0000256" key="5">
    <source>
        <dbReference type="ARBA" id="ARBA00022842"/>
    </source>
</evidence>
<dbReference type="PROSITE" id="PS00444">
    <property type="entry name" value="POLYPRENYL_SYNTHASE_2"/>
    <property type="match status" value="1"/>
</dbReference>
<evidence type="ECO:0000256" key="11">
    <source>
        <dbReference type="ARBA" id="ARBA00083124"/>
    </source>
</evidence>
<protein>
    <recommendedName>
        <fullName evidence="9">Octaprenyl diphosphate synthase</fullName>
        <ecNumber evidence="8">2.5.1.90</ecNumber>
    </recommendedName>
    <alternativeName>
        <fullName evidence="11">All-trans-octaprenyl-diphosphate synthase</fullName>
    </alternativeName>
    <alternativeName>
        <fullName evidence="10">Octaprenyl pyrophosphate synthase</fullName>
    </alternativeName>
</protein>
<evidence type="ECO:0000256" key="1">
    <source>
        <dbReference type="ARBA" id="ARBA00001946"/>
    </source>
</evidence>
<evidence type="ECO:0000256" key="3">
    <source>
        <dbReference type="ARBA" id="ARBA00022679"/>
    </source>
</evidence>
<comment type="function">
    <text evidence="7">Supplies octaprenyl diphosphate, the precursor for the side chain of the isoprenoid quinones ubiquinone and menaquinone.</text>
</comment>
<evidence type="ECO:0000256" key="8">
    <source>
        <dbReference type="ARBA" id="ARBA00066511"/>
    </source>
</evidence>
<evidence type="ECO:0000313" key="13">
    <source>
        <dbReference type="EMBL" id="GAK73462.1"/>
    </source>
</evidence>